<sequence>MSRTVLKCPQIEEVIPCDESFAISYLKLNDNADLQKAIAIGITDADAGNLIDLATVRAKWLSRCPPQR</sequence>
<dbReference type="PATRIC" id="fig|587753.9.peg.353"/>
<comment type="caution">
    <text evidence="1">The sequence shown here is derived from an EMBL/GenBank/DDBJ whole genome shotgun (WGS) entry which is preliminary data.</text>
</comment>
<evidence type="ECO:0000313" key="1">
    <source>
        <dbReference type="EMBL" id="KHA75025.1"/>
    </source>
</evidence>
<proteinExistence type="predicted"/>
<dbReference type="Proteomes" id="UP000030564">
    <property type="component" value="Unassembled WGS sequence"/>
</dbReference>
<evidence type="ECO:0000313" key="2">
    <source>
        <dbReference type="Proteomes" id="UP000030564"/>
    </source>
</evidence>
<dbReference type="AlphaFoldDB" id="A0A0A6DIL5"/>
<name>A0A0A6DIL5_9PSED</name>
<reference evidence="1 2" key="1">
    <citation type="submission" date="2014-10" db="EMBL/GenBank/DDBJ databases">
        <title>Draft genome sequence of Pseudomonas chlororaphis EA105.</title>
        <authorList>
            <person name="McCully L.M."/>
            <person name="Bitzer A.S."/>
            <person name="Spence C."/>
            <person name="Bais H."/>
            <person name="Silby M.W."/>
        </authorList>
    </citation>
    <scope>NUCLEOTIDE SEQUENCE [LARGE SCALE GENOMIC DNA]</scope>
    <source>
        <strain evidence="1 2">EA105</strain>
    </source>
</reference>
<dbReference type="OrthoDB" id="7023090at2"/>
<gene>
    <name evidence="1" type="ORF">NZ35_01735</name>
</gene>
<organism evidence="1 2">
    <name type="scientific">Pseudomonas chlororaphis</name>
    <dbReference type="NCBI Taxonomy" id="587753"/>
    <lineage>
        <taxon>Bacteria</taxon>
        <taxon>Pseudomonadati</taxon>
        <taxon>Pseudomonadota</taxon>
        <taxon>Gammaproteobacteria</taxon>
        <taxon>Pseudomonadales</taxon>
        <taxon>Pseudomonadaceae</taxon>
        <taxon>Pseudomonas</taxon>
    </lineage>
</organism>
<accession>A0A0A6DIL5</accession>
<dbReference type="EMBL" id="JSFK01000001">
    <property type="protein sequence ID" value="KHA75025.1"/>
    <property type="molecule type" value="Genomic_DNA"/>
</dbReference>
<protein>
    <submittedName>
        <fullName evidence="1">Uncharacterized protein</fullName>
    </submittedName>
</protein>